<organism evidence="1 2">
    <name type="scientific">Anoxybacterium hadale</name>
    <dbReference type="NCBI Taxonomy" id="3408580"/>
    <lineage>
        <taxon>Bacteria</taxon>
        <taxon>Bacillati</taxon>
        <taxon>Bacillota</taxon>
        <taxon>Clostridia</taxon>
        <taxon>Peptostreptococcales</taxon>
        <taxon>Anaerovoracaceae</taxon>
        <taxon>Anoxybacterium</taxon>
    </lineage>
</organism>
<name>A0ACD1A690_9FIRM</name>
<keyword evidence="2" id="KW-1185">Reference proteome</keyword>
<sequence length="104" mass="11392">MRITDHPVLTYDHGEKVQFRFEDKTFEGYEGEPIAAALHANGVRELREHHGRPRGFFCAIGNCSSCLMEVDGVPNVRVCVEPLKSGMVVKLQSGSGSLMGGTTK</sequence>
<proteinExistence type="predicted"/>
<evidence type="ECO:0000313" key="1">
    <source>
        <dbReference type="EMBL" id="QOX61891.1"/>
    </source>
</evidence>
<dbReference type="EMBL" id="CP042469">
    <property type="protein sequence ID" value="QOX61891.1"/>
    <property type="molecule type" value="Genomic_DNA"/>
</dbReference>
<protein>
    <submittedName>
        <fullName evidence="1">(2Fe-2S)-binding protein</fullName>
    </submittedName>
</protein>
<reference evidence="1" key="1">
    <citation type="submission" date="2019-08" db="EMBL/GenBank/DDBJ databases">
        <title>Genome sequence of Clostridiales bacterium MT110.</title>
        <authorList>
            <person name="Cao J."/>
        </authorList>
    </citation>
    <scope>NUCLEOTIDE SEQUENCE</scope>
    <source>
        <strain evidence="1">MT110</strain>
    </source>
</reference>
<dbReference type="Proteomes" id="UP000594014">
    <property type="component" value="Chromosome"/>
</dbReference>
<accession>A0ACD1A690</accession>
<evidence type="ECO:0000313" key="2">
    <source>
        <dbReference type="Proteomes" id="UP000594014"/>
    </source>
</evidence>
<gene>
    <name evidence="1" type="ORF">FRZ06_00230</name>
</gene>